<dbReference type="RefSeq" id="WP_175159299.1">
    <property type="nucleotide sequence ID" value="NZ_CADIKI010000005.1"/>
</dbReference>
<sequence>MAGRHPLIAFLAGLPQFDAIALTDSVLELRSGCVVSASRSAAAGDADSRFRLNLAWPGGSRSAAPTHEVDAYKYIALQVQEAARLGFDLQLMAQSAERAMLDASEWRSDVKGDESP</sequence>
<accession>A0A6J5FWF4</accession>
<keyword evidence="2" id="KW-1185">Reference proteome</keyword>
<dbReference type="Proteomes" id="UP000494252">
    <property type="component" value="Unassembled WGS sequence"/>
</dbReference>
<evidence type="ECO:0000313" key="2">
    <source>
        <dbReference type="Proteomes" id="UP000494252"/>
    </source>
</evidence>
<dbReference type="EMBL" id="CADIKI010000005">
    <property type="protein sequence ID" value="CAB3786810.1"/>
    <property type="molecule type" value="Genomic_DNA"/>
</dbReference>
<protein>
    <submittedName>
        <fullName evidence="1">Uncharacterized protein</fullName>
    </submittedName>
</protein>
<organism evidence="1 2">
    <name type="scientific">Paraburkholderia fynbosensis</name>
    <dbReference type="NCBI Taxonomy" id="1200993"/>
    <lineage>
        <taxon>Bacteria</taxon>
        <taxon>Pseudomonadati</taxon>
        <taxon>Pseudomonadota</taxon>
        <taxon>Betaproteobacteria</taxon>
        <taxon>Burkholderiales</taxon>
        <taxon>Burkholderiaceae</taxon>
        <taxon>Paraburkholderia</taxon>
    </lineage>
</organism>
<proteinExistence type="predicted"/>
<gene>
    <name evidence="1" type="ORF">LMG27177_02082</name>
</gene>
<evidence type="ECO:0000313" key="1">
    <source>
        <dbReference type="EMBL" id="CAB3786810.1"/>
    </source>
</evidence>
<reference evidence="1 2" key="1">
    <citation type="submission" date="2020-04" db="EMBL/GenBank/DDBJ databases">
        <authorList>
            <person name="De Canck E."/>
        </authorList>
    </citation>
    <scope>NUCLEOTIDE SEQUENCE [LARGE SCALE GENOMIC DNA]</scope>
    <source>
        <strain evidence="1 2">LMG 27177</strain>
    </source>
</reference>
<dbReference type="AlphaFoldDB" id="A0A6J5FWF4"/>
<name>A0A6J5FWF4_9BURK</name>